<gene>
    <name evidence="1" type="ORF">S01H1_65250</name>
</gene>
<dbReference type="InterPro" id="IPR040442">
    <property type="entry name" value="Pyrv_kinase-like_dom_sf"/>
</dbReference>
<evidence type="ECO:0000313" key="1">
    <source>
        <dbReference type="EMBL" id="GAG35602.1"/>
    </source>
</evidence>
<name>X0XJU3_9ZZZZ</name>
<feature type="non-terminal residue" evidence="1">
    <location>
        <position position="1"/>
    </location>
</feature>
<dbReference type="EMBL" id="BARS01043062">
    <property type="protein sequence ID" value="GAG35602.1"/>
    <property type="molecule type" value="Genomic_DNA"/>
</dbReference>
<comment type="caution">
    <text evidence="1">The sequence shown here is derived from an EMBL/GenBank/DDBJ whole genome shotgun (WGS) entry which is preliminary data.</text>
</comment>
<proteinExistence type="predicted"/>
<reference evidence="1" key="1">
    <citation type="journal article" date="2014" name="Front. Microbiol.">
        <title>High frequency of phylogenetically diverse reductive dehalogenase-homologous genes in deep subseafloor sedimentary metagenomes.</title>
        <authorList>
            <person name="Kawai M."/>
            <person name="Futagami T."/>
            <person name="Toyoda A."/>
            <person name="Takaki Y."/>
            <person name="Nishi S."/>
            <person name="Hori S."/>
            <person name="Arai W."/>
            <person name="Tsubouchi T."/>
            <person name="Morono Y."/>
            <person name="Uchiyama I."/>
            <person name="Ito T."/>
            <person name="Fujiyama A."/>
            <person name="Inagaki F."/>
            <person name="Takami H."/>
        </authorList>
    </citation>
    <scope>NUCLEOTIDE SEQUENCE</scope>
    <source>
        <strain evidence="1">Expedition CK06-06</strain>
    </source>
</reference>
<organism evidence="1">
    <name type="scientific">marine sediment metagenome</name>
    <dbReference type="NCBI Taxonomy" id="412755"/>
    <lineage>
        <taxon>unclassified sequences</taxon>
        <taxon>metagenomes</taxon>
        <taxon>ecological metagenomes</taxon>
    </lineage>
</organism>
<dbReference type="Gene3D" id="3.20.20.60">
    <property type="entry name" value="Phosphoenolpyruvate-binding domains"/>
    <property type="match status" value="1"/>
</dbReference>
<dbReference type="PANTHER" id="PTHR11105:SF0">
    <property type="entry name" value="CITRAMALYL-COA LYASE, MITOCHONDRIAL"/>
    <property type="match status" value="1"/>
</dbReference>
<sequence>TLIHPNQVWPCNEIFSPTREEVEWSRKVIDAFGQKENEKKGVIVVEGRMVERLHFAMAQRTVAIAEQIREMESACV</sequence>
<dbReference type="GO" id="GO:0106064">
    <property type="term" value="P:regulation of cobalamin metabolic process"/>
    <property type="evidence" value="ECO:0007669"/>
    <property type="project" value="TreeGrafter"/>
</dbReference>
<dbReference type="InterPro" id="IPR040186">
    <property type="entry name" value="Citramalyl-CoA_lyase"/>
</dbReference>
<dbReference type="PANTHER" id="PTHR11105">
    <property type="entry name" value="CITRATE LYASE SUBUNIT BETA-RELATED"/>
    <property type="match status" value="1"/>
</dbReference>
<dbReference type="GO" id="GO:0047777">
    <property type="term" value="F:(S)-citramalyl-CoA lyase activity"/>
    <property type="evidence" value="ECO:0007669"/>
    <property type="project" value="TreeGrafter"/>
</dbReference>
<accession>X0XJU3</accession>
<evidence type="ECO:0008006" key="2">
    <source>
        <dbReference type="Google" id="ProtNLM"/>
    </source>
</evidence>
<dbReference type="AlphaFoldDB" id="X0XJU3"/>
<protein>
    <recommendedName>
        <fullName evidence="2">HpcH/HpaI aldolase/citrate lyase domain-containing protein</fullName>
    </recommendedName>
</protein>